<dbReference type="PROSITE" id="PS51118">
    <property type="entry name" value="HTH_HXLR"/>
    <property type="match status" value="1"/>
</dbReference>
<gene>
    <name evidence="5" type="ORF">KL86DYS2_13031</name>
</gene>
<dbReference type="GO" id="GO:0003677">
    <property type="term" value="F:DNA binding"/>
    <property type="evidence" value="ECO:0007669"/>
    <property type="project" value="UniProtKB-KW"/>
</dbReference>
<evidence type="ECO:0000256" key="3">
    <source>
        <dbReference type="ARBA" id="ARBA00023163"/>
    </source>
</evidence>
<organism evidence="5">
    <name type="scientific">uncultured Dysgonomonas sp</name>
    <dbReference type="NCBI Taxonomy" id="206096"/>
    <lineage>
        <taxon>Bacteria</taxon>
        <taxon>Pseudomonadati</taxon>
        <taxon>Bacteroidota</taxon>
        <taxon>Bacteroidia</taxon>
        <taxon>Bacteroidales</taxon>
        <taxon>Dysgonomonadaceae</taxon>
        <taxon>Dysgonomonas</taxon>
        <taxon>environmental samples</taxon>
    </lineage>
</organism>
<reference evidence="5" key="1">
    <citation type="submission" date="2016-04" db="EMBL/GenBank/DDBJ databases">
        <authorList>
            <person name="Evans L.H."/>
            <person name="Alamgir A."/>
            <person name="Owens N."/>
            <person name="Weber N.D."/>
            <person name="Virtaneva K."/>
            <person name="Barbian K."/>
            <person name="Babar A."/>
            <person name="Rosenke K."/>
        </authorList>
    </citation>
    <scope>NUCLEOTIDE SEQUENCE</scope>
    <source>
        <strain evidence="5">86-2</strain>
    </source>
</reference>
<dbReference type="EMBL" id="FLUL01000001">
    <property type="protein sequence ID" value="SBW06754.1"/>
    <property type="molecule type" value="Genomic_DNA"/>
</dbReference>
<dbReference type="InterPro" id="IPR036390">
    <property type="entry name" value="WH_DNA-bd_sf"/>
</dbReference>
<keyword evidence="3" id="KW-0804">Transcription</keyword>
<accession>A0A212K4V3</accession>
<proteinExistence type="predicted"/>
<evidence type="ECO:0000259" key="4">
    <source>
        <dbReference type="PROSITE" id="PS51118"/>
    </source>
</evidence>
<evidence type="ECO:0000313" key="5">
    <source>
        <dbReference type="EMBL" id="SBW06754.1"/>
    </source>
</evidence>
<dbReference type="InterPro" id="IPR036388">
    <property type="entry name" value="WH-like_DNA-bd_sf"/>
</dbReference>
<keyword evidence="2" id="KW-0238">DNA-binding</keyword>
<feature type="domain" description="HTH hxlR-type" evidence="4">
    <location>
        <begin position="13"/>
        <end position="111"/>
    </location>
</feature>
<dbReference type="PANTHER" id="PTHR33204:SF18">
    <property type="entry name" value="TRANSCRIPTIONAL REGULATORY PROTEIN"/>
    <property type="match status" value="1"/>
</dbReference>
<evidence type="ECO:0000256" key="2">
    <source>
        <dbReference type="ARBA" id="ARBA00023125"/>
    </source>
</evidence>
<dbReference type="PANTHER" id="PTHR33204">
    <property type="entry name" value="TRANSCRIPTIONAL REGULATOR, MARR FAMILY"/>
    <property type="match status" value="1"/>
</dbReference>
<dbReference type="AlphaFoldDB" id="A0A212K4V3"/>
<keyword evidence="1" id="KW-0805">Transcription regulation</keyword>
<dbReference type="SUPFAM" id="SSF46785">
    <property type="entry name" value="Winged helix' DNA-binding domain"/>
    <property type="match status" value="1"/>
</dbReference>
<dbReference type="RefSeq" id="WP_296951340.1">
    <property type="nucleotide sequence ID" value="NZ_LT599021.1"/>
</dbReference>
<evidence type="ECO:0000256" key="1">
    <source>
        <dbReference type="ARBA" id="ARBA00023015"/>
    </source>
</evidence>
<name>A0A212K4V3_9BACT</name>
<dbReference type="Pfam" id="PF01638">
    <property type="entry name" value="HxlR"/>
    <property type="match status" value="1"/>
</dbReference>
<protein>
    <recommendedName>
        <fullName evidence="4">HTH hxlR-type domain-containing protein</fullName>
    </recommendedName>
</protein>
<dbReference type="InterPro" id="IPR002577">
    <property type="entry name" value="HTH_HxlR"/>
</dbReference>
<dbReference type="Gene3D" id="1.10.10.10">
    <property type="entry name" value="Winged helix-like DNA-binding domain superfamily/Winged helix DNA-binding domain"/>
    <property type="match status" value="1"/>
</dbReference>
<sequence>MYVKKNPMDYSDCPVRIAIDILSSSWNAWLISEISKGVVRPCDLQRSIGIAPKRVLTKQLGELEKMGILEKKVYPVLPLKVEYSLTEAGKGLIPIIDQMWQWGDRFKDDYINNTTNESR</sequence>